<evidence type="ECO:0000256" key="6">
    <source>
        <dbReference type="RuleBase" id="RU003330"/>
    </source>
</evidence>
<dbReference type="EC" id="2.7.4.3" evidence="5 7"/>
<dbReference type="EMBL" id="QQBG01000011">
    <property type="protein sequence ID" value="RDB31593.1"/>
    <property type="molecule type" value="Genomic_DNA"/>
</dbReference>
<feature type="binding site" evidence="5">
    <location>
        <position position="133"/>
    </location>
    <ligand>
        <name>ATP</name>
        <dbReference type="ChEBI" id="CHEBI:30616"/>
    </ligand>
</feature>
<dbReference type="InterPro" id="IPR027417">
    <property type="entry name" value="P-loop_NTPase"/>
</dbReference>
<keyword evidence="5 7" id="KW-0067">ATP-binding</keyword>
<name>A0A369KIH9_9BACT</name>
<dbReference type="PANTHER" id="PTHR23359">
    <property type="entry name" value="NUCLEOTIDE KINASE"/>
    <property type="match status" value="1"/>
</dbReference>
<comment type="caution">
    <text evidence="8">The sequence shown here is derived from an EMBL/GenBank/DDBJ whole genome shotgun (WGS) entry which is preliminary data.</text>
</comment>
<gene>
    <name evidence="5" type="primary">adk</name>
    <name evidence="8" type="ORF">HAT2_00300</name>
</gene>
<keyword evidence="2 5" id="KW-0545">Nucleotide biosynthesis</keyword>
<comment type="subcellular location">
    <subcellularLocation>
        <location evidence="5 7">Cytoplasm</location>
    </subcellularLocation>
</comment>
<evidence type="ECO:0000256" key="5">
    <source>
        <dbReference type="HAMAP-Rule" id="MF_00235"/>
    </source>
</evidence>
<protein>
    <recommendedName>
        <fullName evidence="5 7">Adenylate kinase</fullName>
        <shortName evidence="5">AK</shortName>
        <ecNumber evidence="5 7">2.7.4.3</ecNumber>
    </recommendedName>
    <alternativeName>
        <fullName evidence="5">ATP-AMP transphosphorylase</fullName>
    </alternativeName>
    <alternativeName>
        <fullName evidence="5">ATP:AMP phosphotransferase</fullName>
    </alternativeName>
    <alternativeName>
        <fullName evidence="5">Adenylate monophosphate kinase</fullName>
    </alternativeName>
</protein>
<evidence type="ECO:0000256" key="4">
    <source>
        <dbReference type="ARBA" id="ARBA00022777"/>
    </source>
</evidence>
<comment type="pathway">
    <text evidence="5">Purine metabolism; AMP biosynthesis via salvage pathway; AMP from ADP: step 1/1.</text>
</comment>
<keyword evidence="3 5" id="KW-0547">Nucleotide-binding</keyword>
<dbReference type="PROSITE" id="PS00113">
    <property type="entry name" value="ADENYLATE_KINASE"/>
    <property type="match status" value="1"/>
</dbReference>
<feature type="binding site" evidence="5">
    <location>
        <begin position="16"/>
        <end position="21"/>
    </location>
    <ligand>
        <name>ATP</name>
        <dbReference type="ChEBI" id="CHEBI:30616"/>
    </ligand>
</feature>
<accession>A0A369KIH9</accession>
<feature type="binding site" evidence="5">
    <location>
        <position position="139"/>
    </location>
    <ligand>
        <name>AMP</name>
        <dbReference type="ChEBI" id="CHEBI:456215"/>
    </ligand>
</feature>
<comment type="caution">
    <text evidence="5">Lacks conserved residue(s) required for the propagation of feature annotation.</text>
</comment>
<feature type="binding site" evidence="5">
    <location>
        <position position="42"/>
    </location>
    <ligand>
        <name>AMP</name>
        <dbReference type="ChEBI" id="CHEBI:456215"/>
    </ligand>
</feature>
<dbReference type="GO" id="GO:0044209">
    <property type="term" value="P:AMP salvage"/>
    <property type="evidence" value="ECO:0007669"/>
    <property type="project" value="UniProtKB-UniRule"/>
</dbReference>
<evidence type="ECO:0000256" key="7">
    <source>
        <dbReference type="RuleBase" id="RU003331"/>
    </source>
</evidence>
<dbReference type="Pfam" id="PF00406">
    <property type="entry name" value="ADK"/>
    <property type="match status" value="1"/>
</dbReference>
<feature type="binding site" evidence="5">
    <location>
        <position position="103"/>
    </location>
    <ligand>
        <name>AMP</name>
        <dbReference type="ChEBI" id="CHEBI:456215"/>
    </ligand>
</feature>
<dbReference type="Gene3D" id="3.40.50.300">
    <property type="entry name" value="P-loop containing nucleotide triphosphate hydrolases"/>
    <property type="match status" value="1"/>
</dbReference>
<evidence type="ECO:0000256" key="2">
    <source>
        <dbReference type="ARBA" id="ARBA00022727"/>
    </source>
</evidence>
<dbReference type="Proteomes" id="UP000253816">
    <property type="component" value="Unassembled WGS sequence"/>
</dbReference>
<dbReference type="InterPro" id="IPR000850">
    <property type="entry name" value="Adenylat/UMP-CMP_kin"/>
</dbReference>
<dbReference type="RefSeq" id="WP_181860298.1">
    <property type="nucleotide sequence ID" value="NZ_QQBG01000011.1"/>
</dbReference>
<reference evidence="8 9" key="1">
    <citation type="submission" date="2018-07" db="EMBL/GenBank/DDBJ databases">
        <title>Comparative genomics of the Candidatus Parilichlamydiaceae reveals evidence of convergent evolution and genome reduction in the phylum Chlamydiae.</title>
        <authorList>
            <person name="Taylor-Brown A."/>
            <person name="Polkinghorne A."/>
        </authorList>
    </citation>
    <scope>NUCLEOTIDE SEQUENCE [LARGE SCALE GENOMIC DNA]</scope>
    <source>
        <strain evidence="8 9">Hat2</strain>
    </source>
</reference>
<dbReference type="UniPathway" id="UPA00588">
    <property type="reaction ID" value="UER00649"/>
</dbReference>
<comment type="domain">
    <text evidence="5">Consists of three domains, a large central CORE domain and two small peripheral domains, NMPbind and LID, which undergo movements during catalysis. The LID domain closes over the site of phosphoryl transfer upon ATP binding. Assembling and dissambling the active center during each catalytic cycle provides an effective means to prevent ATP hydrolysis.</text>
</comment>
<comment type="similarity">
    <text evidence="5 6">Belongs to the adenylate kinase family.</text>
</comment>
<proteinExistence type="inferred from homology"/>
<keyword evidence="9" id="KW-1185">Reference proteome</keyword>
<evidence type="ECO:0000256" key="1">
    <source>
        <dbReference type="ARBA" id="ARBA00022679"/>
    </source>
</evidence>
<sequence>MAKSAIRSILLLGPPGSGKGTLGKSLSDLMGIPHLSTGDLVRRASPSSPLGRACSHLSDSGSLISDKLIFSTFEDYLKGLLLTFQMDEQSWILLDGIPRTAEQVDLVSNVLNLSVVLRLHVSDTVLLKRITERASSQGRVDDLDMDVVHRRITIYNEHVGQILSKLDSSRVFTIEADKHRLLVLAEALSFLVPFLDA</sequence>
<keyword evidence="1 5" id="KW-0808">Transferase</keyword>
<dbReference type="GO" id="GO:0005524">
    <property type="term" value="F:ATP binding"/>
    <property type="evidence" value="ECO:0007669"/>
    <property type="project" value="UniProtKB-UniRule"/>
</dbReference>
<dbReference type="AlphaFoldDB" id="A0A369KIH9"/>
<comment type="subunit">
    <text evidence="5 7">Monomer.</text>
</comment>
<dbReference type="GO" id="GO:0005737">
    <property type="term" value="C:cytoplasm"/>
    <property type="evidence" value="ECO:0007669"/>
    <property type="project" value="UniProtKB-SubCell"/>
</dbReference>
<feature type="binding site" evidence="5">
    <location>
        <position position="151"/>
    </location>
    <ligand>
        <name>AMP</name>
        <dbReference type="ChEBI" id="CHEBI:456215"/>
    </ligand>
</feature>
<dbReference type="HAMAP" id="MF_00235">
    <property type="entry name" value="Adenylate_kinase_Adk"/>
    <property type="match status" value="1"/>
</dbReference>
<dbReference type="CDD" id="cd01428">
    <property type="entry name" value="ADK"/>
    <property type="match status" value="1"/>
</dbReference>
<dbReference type="GO" id="GO:0004017">
    <property type="term" value="F:AMP kinase activity"/>
    <property type="evidence" value="ECO:0007669"/>
    <property type="project" value="UniProtKB-UniRule"/>
</dbReference>
<feature type="binding site" evidence="5">
    <location>
        <position position="37"/>
    </location>
    <ligand>
        <name>AMP</name>
        <dbReference type="ChEBI" id="CHEBI:456215"/>
    </ligand>
</feature>
<comment type="catalytic activity">
    <reaction evidence="5 7">
        <text>AMP + ATP = 2 ADP</text>
        <dbReference type="Rhea" id="RHEA:12973"/>
        <dbReference type="ChEBI" id="CHEBI:30616"/>
        <dbReference type="ChEBI" id="CHEBI:456215"/>
        <dbReference type="ChEBI" id="CHEBI:456216"/>
        <dbReference type="EC" id="2.7.4.3"/>
    </reaction>
</comment>
<evidence type="ECO:0000313" key="8">
    <source>
        <dbReference type="EMBL" id="RDB31593.1"/>
    </source>
</evidence>
<evidence type="ECO:0000313" key="9">
    <source>
        <dbReference type="Proteomes" id="UP000253816"/>
    </source>
</evidence>
<feature type="binding site" evidence="5">
    <location>
        <begin position="62"/>
        <end position="64"/>
    </location>
    <ligand>
        <name>AMP</name>
        <dbReference type="ChEBI" id="CHEBI:456215"/>
    </ligand>
</feature>
<dbReference type="PRINTS" id="PR00094">
    <property type="entry name" value="ADENYLTKNASE"/>
</dbReference>
<organism evidence="8 9">
    <name type="scientific">Candidatus Similichlamydia laticola</name>
    <dbReference type="NCBI Taxonomy" id="2170265"/>
    <lineage>
        <taxon>Bacteria</taxon>
        <taxon>Pseudomonadati</taxon>
        <taxon>Chlamydiota</taxon>
        <taxon>Chlamydiia</taxon>
        <taxon>Parachlamydiales</taxon>
        <taxon>Candidatus Parilichlamydiaceae</taxon>
        <taxon>Candidatus Similichlamydia</taxon>
    </lineage>
</organism>
<comment type="function">
    <text evidence="5">Catalyzes the reversible transfer of the terminal phosphate group between ATP and AMP. Plays an important role in cellular energy homeostasis and in adenine nucleotide metabolism.</text>
</comment>
<evidence type="ECO:0000256" key="3">
    <source>
        <dbReference type="ARBA" id="ARBA00022741"/>
    </source>
</evidence>
<dbReference type="SUPFAM" id="SSF52540">
    <property type="entry name" value="P-loop containing nucleoside triphosphate hydrolases"/>
    <property type="match status" value="1"/>
</dbReference>
<keyword evidence="4 5" id="KW-0418">Kinase</keyword>
<keyword evidence="5" id="KW-0963">Cytoplasm</keyword>
<dbReference type="InterPro" id="IPR033690">
    <property type="entry name" value="Adenylat_kinase_CS"/>
</dbReference>
<feature type="binding site" evidence="5">
    <location>
        <position position="178"/>
    </location>
    <ligand>
        <name>ATP</name>
        <dbReference type="ChEBI" id="CHEBI:30616"/>
    </ligand>
</feature>